<evidence type="ECO:0000313" key="3">
    <source>
        <dbReference type="EMBL" id="CAK8991862.1"/>
    </source>
</evidence>
<reference evidence="2 4" key="1">
    <citation type="submission" date="2024-02" db="EMBL/GenBank/DDBJ databases">
        <authorList>
            <person name="Chen Y."/>
            <person name="Shah S."/>
            <person name="Dougan E. K."/>
            <person name="Thang M."/>
            <person name="Chan C."/>
        </authorList>
    </citation>
    <scope>NUCLEOTIDE SEQUENCE [LARGE SCALE GENOMIC DNA]</scope>
</reference>
<evidence type="ECO:0000256" key="1">
    <source>
        <dbReference type="SAM" id="MobiDB-lite"/>
    </source>
</evidence>
<organism evidence="2 4">
    <name type="scientific">Durusdinium trenchii</name>
    <dbReference type="NCBI Taxonomy" id="1381693"/>
    <lineage>
        <taxon>Eukaryota</taxon>
        <taxon>Sar</taxon>
        <taxon>Alveolata</taxon>
        <taxon>Dinophyceae</taxon>
        <taxon>Suessiales</taxon>
        <taxon>Symbiodiniaceae</taxon>
        <taxon>Durusdinium</taxon>
    </lineage>
</organism>
<accession>A0ABP0HQV8</accession>
<dbReference type="Proteomes" id="UP001642464">
    <property type="component" value="Unassembled WGS sequence"/>
</dbReference>
<name>A0ABP0HQV8_9DINO</name>
<proteinExistence type="predicted"/>
<keyword evidence="4" id="KW-1185">Reference proteome</keyword>
<comment type="caution">
    <text evidence="2">The sequence shown here is derived from an EMBL/GenBank/DDBJ whole genome shotgun (WGS) entry which is preliminary data.</text>
</comment>
<dbReference type="EMBL" id="CAXAMM010001403">
    <property type="protein sequence ID" value="CAK8991862.1"/>
    <property type="molecule type" value="Genomic_DNA"/>
</dbReference>
<feature type="region of interest" description="Disordered" evidence="1">
    <location>
        <begin position="75"/>
        <end position="94"/>
    </location>
</feature>
<dbReference type="EMBL" id="CAXAMM010001392">
    <property type="protein sequence ID" value="CAK8991794.1"/>
    <property type="molecule type" value="Genomic_DNA"/>
</dbReference>
<evidence type="ECO:0000313" key="4">
    <source>
        <dbReference type="Proteomes" id="UP001642464"/>
    </source>
</evidence>
<evidence type="ECO:0000313" key="2">
    <source>
        <dbReference type="EMBL" id="CAK8991794.1"/>
    </source>
</evidence>
<gene>
    <name evidence="2" type="ORF">SCF082_LOCUS2815</name>
    <name evidence="3" type="ORF">SCF082_LOCUS2837</name>
</gene>
<sequence length="142" mass="15651">MASGYPRPCAGAPSAWNGKVDSKPAANDLDLKPELQELVLLMRKALRTVCDELRRVHKGNKILEEHHRALAGQLADCEAESDSGESGSEYFEANSPEEVLEMQQLLSRLASRYESRTSTKGSVAKACEEARCITLSWKIVFA</sequence>
<protein>
    <submittedName>
        <fullName evidence="2">Uncharacterized protein</fullName>
    </submittedName>
</protein>